<feature type="domain" description="FHA" evidence="3">
    <location>
        <begin position="35"/>
        <end position="89"/>
    </location>
</feature>
<sequence length="409" mass="46133">MPETYLPELWGIMAIYVGDRGWLRNMPLAVDMDSYRVGATPIGNDIPIKGIHLNPRHFVLFHATDMNGVSKYHITDVSTSGTWVNGVRCARGRKLAIYPGAKIATALDNKGYYFELRDGSFDAFSLEYTFSGRIGQGSFGSVYKAERLATGKSYAVKVLRKLPFPPINRRNAPILKEVFILQGLGHKNVVNLHAVYESQKDIFIVMELMRYGDLDGLIRKRNSLDETTSRLSLREITSGLEYLHSCNIIHRDVKPQSLTSPLEVDRFRHIKGGDRQIVFEGCSSVLCQTICGTPMYMAPEIYAPGAKVDHSYDFKVDSWSLGVTLFRMLCGRYPFRTEDEPVAPDYEDKLCGLLRKLLVHDSKQRLSIAEVEQHPWTNVGRPSTTQKEKSAASTSIRLQRMNLAHDASH</sequence>
<keyword evidence="6" id="KW-1185">Reference proteome</keyword>
<comment type="caution">
    <text evidence="5">The sequence shown here is derived from an EMBL/GenBank/DDBJ whole genome shotgun (WGS) entry which is preliminary data.</text>
</comment>
<proteinExistence type="inferred from homology"/>
<evidence type="ECO:0000256" key="1">
    <source>
        <dbReference type="ARBA" id="ARBA00005575"/>
    </source>
</evidence>
<dbReference type="PROSITE" id="PS50011">
    <property type="entry name" value="PROTEIN_KINASE_DOM"/>
    <property type="match status" value="1"/>
</dbReference>
<evidence type="ECO:0000313" key="6">
    <source>
        <dbReference type="Proteomes" id="UP000053558"/>
    </source>
</evidence>
<dbReference type="PROSITE" id="PS00107">
    <property type="entry name" value="PROTEIN_KINASE_ATP"/>
    <property type="match status" value="1"/>
</dbReference>
<feature type="domain" description="Protein kinase" evidence="4">
    <location>
        <begin position="128"/>
        <end position="377"/>
    </location>
</feature>
<feature type="binding site" evidence="2">
    <location>
        <position position="157"/>
    </location>
    <ligand>
        <name>ATP</name>
        <dbReference type="ChEBI" id="CHEBI:30616"/>
    </ligand>
</feature>
<dbReference type="PROSITE" id="PS50006">
    <property type="entry name" value="FHA_DOMAIN"/>
    <property type="match status" value="1"/>
</dbReference>
<dbReference type="GO" id="GO:0010506">
    <property type="term" value="P:regulation of autophagy"/>
    <property type="evidence" value="ECO:0007669"/>
    <property type="project" value="InterPro"/>
</dbReference>
<dbReference type="SUPFAM" id="SSF56112">
    <property type="entry name" value="Protein kinase-like (PK-like)"/>
    <property type="match status" value="1"/>
</dbReference>
<dbReference type="Gene3D" id="2.60.200.20">
    <property type="match status" value="1"/>
</dbReference>
<dbReference type="InterPro" id="IPR011009">
    <property type="entry name" value="Kinase-like_dom_sf"/>
</dbReference>
<dbReference type="PANTHER" id="PTHR24348">
    <property type="entry name" value="SERINE/THREONINE-PROTEIN KINASE UNC-51-RELATED"/>
    <property type="match status" value="1"/>
</dbReference>
<dbReference type="GO" id="GO:0005737">
    <property type="term" value="C:cytoplasm"/>
    <property type="evidence" value="ECO:0007669"/>
    <property type="project" value="TreeGrafter"/>
</dbReference>
<dbReference type="Pfam" id="PF00498">
    <property type="entry name" value="FHA"/>
    <property type="match status" value="1"/>
</dbReference>
<dbReference type="Pfam" id="PF00069">
    <property type="entry name" value="Pkinase"/>
    <property type="match status" value="1"/>
</dbReference>
<dbReference type="KEGG" id="cput:CONPUDRAFT_75397"/>
<dbReference type="InterPro" id="IPR008984">
    <property type="entry name" value="SMAD_FHA_dom_sf"/>
</dbReference>
<dbReference type="InterPro" id="IPR045269">
    <property type="entry name" value="Atg1-like"/>
</dbReference>
<protein>
    <submittedName>
        <fullName evidence="5">Kinase-like protein</fullName>
    </submittedName>
</protein>
<dbReference type="AlphaFoldDB" id="A0A5M3MFH5"/>
<dbReference type="SUPFAM" id="SSF49879">
    <property type="entry name" value="SMAD/FHA domain"/>
    <property type="match status" value="1"/>
</dbReference>
<dbReference type="GeneID" id="19209334"/>
<dbReference type="EMBL" id="JH711583">
    <property type="protein sequence ID" value="EIW77534.1"/>
    <property type="molecule type" value="Genomic_DNA"/>
</dbReference>
<dbReference type="InterPro" id="IPR000719">
    <property type="entry name" value="Prot_kinase_dom"/>
</dbReference>
<dbReference type="GO" id="GO:0004674">
    <property type="term" value="F:protein serine/threonine kinase activity"/>
    <property type="evidence" value="ECO:0007669"/>
    <property type="project" value="InterPro"/>
</dbReference>
<name>A0A5M3MFH5_CONPW</name>
<evidence type="ECO:0000259" key="3">
    <source>
        <dbReference type="PROSITE" id="PS50006"/>
    </source>
</evidence>
<dbReference type="GO" id="GO:0005524">
    <property type="term" value="F:ATP binding"/>
    <property type="evidence" value="ECO:0007669"/>
    <property type="project" value="UniProtKB-UniRule"/>
</dbReference>
<evidence type="ECO:0000313" key="5">
    <source>
        <dbReference type="EMBL" id="EIW77534.1"/>
    </source>
</evidence>
<comment type="similarity">
    <text evidence="1">Belongs to the protein kinase superfamily. CAMK Ser/Thr protein kinase family. CHEK2 subfamily.</text>
</comment>
<keyword evidence="2" id="KW-0547">Nucleotide-binding</keyword>
<keyword evidence="2" id="KW-0067">ATP-binding</keyword>
<accession>A0A5M3MFH5</accession>
<dbReference type="Proteomes" id="UP000053558">
    <property type="component" value="Unassembled WGS sequence"/>
</dbReference>
<dbReference type="InterPro" id="IPR017441">
    <property type="entry name" value="Protein_kinase_ATP_BS"/>
</dbReference>
<evidence type="ECO:0000256" key="2">
    <source>
        <dbReference type="PROSITE-ProRule" id="PRU10141"/>
    </source>
</evidence>
<dbReference type="Gene3D" id="1.10.510.10">
    <property type="entry name" value="Transferase(Phosphotransferase) domain 1"/>
    <property type="match status" value="1"/>
</dbReference>
<dbReference type="RefSeq" id="XP_007771835.1">
    <property type="nucleotide sequence ID" value="XM_007773645.1"/>
</dbReference>
<reference evidence="6" key="1">
    <citation type="journal article" date="2012" name="Science">
        <title>The Paleozoic origin of enzymatic lignin decomposition reconstructed from 31 fungal genomes.</title>
        <authorList>
            <person name="Floudas D."/>
            <person name="Binder M."/>
            <person name="Riley R."/>
            <person name="Barry K."/>
            <person name="Blanchette R.A."/>
            <person name="Henrissat B."/>
            <person name="Martinez A.T."/>
            <person name="Otillar R."/>
            <person name="Spatafora J.W."/>
            <person name="Yadav J.S."/>
            <person name="Aerts A."/>
            <person name="Benoit I."/>
            <person name="Boyd A."/>
            <person name="Carlson A."/>
            <person name="Copeland A."/>
            <person name="Coutinho P.M."/>
            <person name="de Vries R.P."/>
            <person name="Ferreira P."/>
            <person name="Findley K."/>
            <person name="Foster B."/>
            <person name="Gaskell J."/>
            <person name="Glotzer D."/>
            <person name="Gorecki P."/>
            <person name="Heitman J."/>
            <person name="Hesse C."/>
            <person name="Hori C."/>
            <person name="Igarashi K."/>
            <person name="Jurgens J.A."/>
            <person name="Kallen N."/>
            <person name="Kersten P."/>
            <person name="Kohler A."/>
            <person name="Kuees U."/>
            <person name="Kumar T.K.A."/>
            <person name="Kuo A."/>
            <person name="LaButti K."/>
            <person name="Larrondo L.F."/>
            <person name="Lindquist E."/>
            <person name="Ling A."/>
            <person name="Lombard V."/>
            <person name="Lucas S."/>
            <person name="Lundell T."/>
            <person name="Martin R."/>
            <person name="McLaughlin D.J."/>
            <person name="Morgenstern I."/>
            <person name="Morin E."/>
            <person name="Murat C."/>
            <person name="Nagy L.G."/>
            <person name="Nolan M."/>
            <person name="Ohm R.A."/>
            <person name="Patyshakuliyeva A."/>
            <person name="Rokas A."/>
            <person name="Ruiz-Duenas F.J."/>
            <person name="Sabat G."/>
            <person name="Salamov A."/>
            <person name="Samejima M."/>
            <person name="Schmutz J."/>
            <person name="Slot J.C."/>
            <person name="St John F."/>
            <person name="Stenlid J."/>
            <person name="Sun H."/>
            <person name="Sun S."/>
            <person name="Syed K."/>
            <person name="Tsang A."/>
            <person name="Wiebenga A."/>
            <person name="Young D."/>
            <person name="Pisabarro A."/>
            <person name="Eastwood D.C."/>
            <person name="Martin F."/>
            <person name="Cullen D."/>
            <person name="Grigoriev I.V."/>
            <person name="Hibbett D.S."/>
        </authorList>
    </citation>
    <scope>NUCLEOTIDE SEQUENCE [LARGE SCALE GENOMIC DNA]</scope>
    <source>
        <strain evidence="6">RWD-64-598 SS2</strain>
    </source>
</reference>
<dbReference type="OrthoDB" id="4062651at2759"/>
<organism evidence="5 6">
    <name type="scientific">Coniophora puteana (strain RWD-64-598)</name>
    <name type="common">Brown rot fungus</name>
    <dbReference type="NCBI Taxonomy" id="741705"/>
    <lineage>
        <taxon>Eukaryota</taxon>
        <taxon>Fungi</taxon>
        <taxon>Dikarya</taxon>
        <taxon>Basidiomycota</taxon>
        <taxon>Agaricomycotina</taxon>
        <taxon>Agaricomycetes</taxon>
        <taxon>Agaricomycetidae</taxon>
        <taxon>Boletales</taxon>
        <taxon>Coniophorineae</taxon>
        <taxon>Coniophoraceae</taxon>
        <taxon>Coniophora</taxon>
    </lineage>
</organism>
<keyword evidence="5" id="KW-0808">Transferase</keyword>
<evidence type="ECO:0000259" key="4">
    <source>
        <dbReference type="PROSITE" id="PS50011"/>
    </source>
</evidence>
<dbReference type="InterPro" id="IPR000253">
    <property type="entry name" value="FHA_dom"/>
</dbReference>
<gene>
    <name evidence="5" type="ORF">CONPUDRAFT_75397</name>
</gene>
<keyword evidence="5" id="KW-0418">Kinase</keyword>